<dbReference type="SMART" id="SM00642">
    <property type="entry name" value="Aamy"/>
    <property type="match status" value="1"/>
</dbReference>
<sequence length="669" mass="76628">MKELKELSKYLKKKITGKTLYAIPSHWLISNYSGKLSMKDGRYFVDPYEYFAAVIDSILENDKGLDYSKSLAQINGESDASWLRKAKMYGALPRATVAYNHKGFGAFEPEDIFGYKESGTFLKMIGLLPYLKELGINVLYMLPISKMSDVFKKGEVGSPYAVKNPVELDESYADPLLEGIKLEEQFKALVQAAHMLGIRVVLDFIPRTAARDSDLIKTHPDWFYWIKIEEVANYKPPHIPELPFKIPDPEDLEIIYSSEEVKQHLKKFTLSPDKLDPEKWEKVKKMEGDILSNIAKEFGIITPPGFSDWVNDPQPTWDDVTFFRLYLDHPEASQKYVSKDQPPYVLFDVIKSSKFPGKKPNKRLWEYIANIVPTYQKKFGIDGARIDMGHALPSELQDMIISAAKAIDPAFGFIAEELEMKNDKKAKSEGYECILGNSWYASARPSEFYKFIEEIVPNLEVPYIASCETPDTPRVVARENGNKLKYLAPALLYLSPNSIPYINSGQEIEEIQPMNLGLDNTIYGKTVLPPDDQFYGKLAFFDYYAMHWDKASKDMYNYLRWLLGLREEIEKVMDGVFRYVYLSYQDGTTANYSYWKGDIGAIVLGNLNLVHEKYVEVFLKETVGRDIKAKDVRLITRFGKRKLGFELGNTIPVNLQPGEFAVILVNWKD</sequence>
<proteinExistence type="predicted"/>
<keyword evidence="3" id="KW-1185">Reference proteome</keyword>
<dbReference type="GO" id="GO:0009313">
    <property type="term" value="P:oligosaccharide catabolic process"/>
    <property type="evidence" value="ECO:0007669"/>
    <property type="project" value="TreeGrafter"/>
</dbReference>
<dbReference type="PANTHER" id="PTHR10357:SF179">
    <property type="entry name" value="NEUTRAL AND BASIC AMINO ACID TRANSPORT PROTEIN RBAT"/>
    <property type="match status" value="1"/>
</dbReference>
<feature type="domain" description="Glycosyl hydrolase family 13 catalytic" evidence="1">
    <location>
        <begin position="90"/>
        <end position="542"/>
    </location>
</feature>
<dbReference type="Gene3D" id="3.20.20.80">
    <property type="entry name" value="Glycosidases"/>
    <property type="match status" value="1"/>
</dbReference>
<evidence type="ECO:0000313" key="3">
    <source>
        <dbReference type="Proteomes" id="UP000184207"/>
    </source>
</evidence>
<dbReference type="InterPro" id="IPR017853">
    <property type="entry name" value="GH"/>
</dbReference>
<protein>
    <submittedName>
        <fullName evidence="2">Glycosidase</fullName>
    </submittedName>
</protein>
<dbReference type="AlphaFoldDB" id="A0A1M7T8G7"/>
<dbReference type="PANTHER" id="PTHR10357">
    <property type="entry name" value="ALPHA-AMYLASE FAMILY MEMBER"/>
    <property type="match status" value="1"/>
</dbReference>
<dbReference type="Pfam" id="PF00128">
    <property type="entry name" value="Alpha-amylase"/>
    <property type="match status" value="1"/>
</dbReference>
<dbReference type="GO" id="GO:0004556">
    <property type="term" value="F:alpha-amylase activity"/>
    <property type="evidence" value="ECO:0007669"/>
    <property type="project" value="TreeGrafter"/>
</dbReference>
<accession>A0A1M7T8G7</accession>
<dbReference type="InterPro" id="IPR006047">
    <property type="entry name" value="GH13_cat_dom"/>
</dbReference>
<dbReference type="EMBL" id="FRDJ01000011">
    <property type="protein sequence ID" value="SHN67001.1"/>
    <property type="molecule type" value="Genomic_DNA"/>
</dbReference>
<dbReference type="Proteomes" id="UP000184207">
    <property type="component" value="Unassembled WGS sequence"/>
</dbReference>
<dbReference type="OrthoDB" id="9805159at2"/>
<dbReference type="SUPFAM" id="SSF51445">
    <property type="entry name" value="(Trans)glycosidases"/>
    <property type="match status" value="1"/>
</dbReference>
<dbReference type="STRING" id="1121883.SAMN02745226_01706"/>
<dbReference type="CDD" id="cd11335">
    <property type="entry name" value="AmyAc_MTase_N"/>
    <property type="match status" value="1"/>
</dbReference>
<evidence type="ECO:0000259" key="1">
    <source>
        <dbReference type="SMART" id="SM00642"/>
    </source>
</evidence>
<evidence type="ECO:0000313" key="2">
    <source>
        <dbReference type="EMBL" id="SHN67001.1"/>
    </source>
</evidence>
<dbReference type="RefSeq" id="WP_072760496.1">
    <property type="nucleotide sequence ID" value="NZ_FRDJ01000011.1"/>
</dbReference>
<name>A0A1M7T8G7_FERGO</name>
<organism evidence="2 3">
    <name type="scientific">Fervidobacterium gondwanense DSM 13020</name>
    <dbReference type="NCBI Taxonomy" id="1121883"/>
    <lineage>
        <taxon>Bacteria</taxon>
        <taxon>Thermotogati</taxon>
        <taxon>Thermotogota</taxon>
        <taxon>Thermotogae</taxon>
        <taxon>Thermotogales</taxon>
        <taxon>Fervidobacteriaceae</taxon>
        <taxon>Fervidobacterium</taxon>
    </lineage>
</organism>
<keyword evidence="2" id="KW-0326">Glycosidase</keyword>
<reference evidence="3" key="1">
    <citation type="submission" date="2016-12" db="EMBL/GenBank/DDBJ databases">
        <authorList>
            <person name="Varghese N."/>
            <person name="Submissions S."/>
        </authorList>
    </citation>
    <scope>NUCLEOTIDE SEQUENCE [LARGE SCALE GENOMIC DNA]</scope>
    <source>
        <strain evidence="3">DSM 13020</strain>
    </source>
</reference>
<gene>
    <name evidence="2" type="ORF">SAMN02745226_01706</name>
</gene>
<keyword evidence="2" id="KW-0378">Hydrolase</keyword>